<dbReference type="EMBL" id="JAOPHQ010005978">
    <property type="protein sequence ID" value="KAK0133625.1"/>
    <property type="molecule type" value="Genomic_DNA"/>
</dbReference>
<dbReference type="InterPro" id="IPR021117">
    <property type="entry name" value="Calcitonin-like"/>
</dbReference>
<dbReference type="GO" id="GO:0007189">
    <property type="term" value="P:adenylate cyclase-activating G protein-coupled receptor signaling pathway"/>
    <property type="evidence" value="ECO:0007669"/>
    <property type="project" value="TreeGrafter"/>
</dbReference>
<evidence type="ECO:0000256" key="8">
    <source>
        <dbReference type="PIRSR" id="PIRSR621116-50"/>
    </source>
</evidence>
<dbReference type="Pfam" id="PF00214">
    <property type="entry name" value="Calc_CGRP_IAPP"/>
    <property type="match status" value="1"/>
</dbReference>
<protein>
    <submittedName>
        <fullName evidence="11">Calcitonin gene-related peptide</fullName>
    </submittedName>
</protein>
<evidence type="ECO:0000256" key="5">
    <source>
        <dbReference type="ARBA" id="ARBA00022685"/>
    </source>
</evidence>
<keyword evidence="6" id="KW-0732">Signal</keyword>
<gene>
    <name evidence="11" type="primary">CALCA</name>
    <name evidence="11" type="ORF">N1851_030856</name>
</gene>
<comment type="similarity">
    <text evidence="3">Belongs to the calcitonin family.</text>
</comment>
<dbReference type="GO" id="GO:0005179">
    <property type="term" value="F:hormone activity"/>
    <property type="evidence" value="ECO:0007669"/>
    <property type="project" value="InterPro"/>
</dbReference>
<feature type="compositionally biased region" description="Basic and acidic residues" evidence="9">
    <location>
        <begin position="345"/>
        <end position="359"/>
    </location>
</feature>
<evidence type="ECO:0000256" key="1">
    <source>
        <dbReference type="ARBA" id="ARBA00003306"/>
    </source>
</evidence>
<keyword evidence="5" id="KW-0165">Cleavage on pair of basic residues</keyword>
<comment type="subcellular location">
    <subcellularLocation>
        <location evidence="2">Secreted</location>
    </subcellularLocation>
</comment>
<dbReference type="InterPro" id="IPR021116">
    <property type="entry name" value="Calcitonin/adrenomedullin"/>
</dbReference>
<evidence type="ECO:0000256" key="7">
    <source>
        <dbReference type="ARBA" id="ARBA00023157"/>
    </source>
</evidence>
<feature type="compositionally biased region" description="Low complexity" evidence="9">
    <location>
        <begin position="375"/>
        <end position="384"/>
    </location>
</feature>
<evidence type="ECO:0000256" key="4">
    <source>
        <dbReference type="ARBA" id="ARBA00022525"/>
    </source>
</evidence>
<dbReference type="PANTHER" id="PTHR10505">
    <property type="entry name" value="CALCITONIN-RELATED"/>
    <property type="match status" value="1"/>
</dbReference>
<keyword evidence="7 8" id="KW-1015">Disulfide bond</keyword>
<keyword evidence="12" id="KW-1185">Reference proteome</keyword>
<evidence type="ECO:0000259" key="10">
    <source>
        <dbReference type="SMART" id="SM00113"/>
    </source>
</evidence>
<feature type="compositionally biased region" description="Basic residues" evidence="9">
    <location>
        <begin position="386"/>
        <end position="395"/>
    </location>
</feature>
<feature type="region of interest" description="Disordered" evidence="9">
    <location>
        <begin position="345"/>
        <end position="397"/>
    </location>
</feature>
<sequence length="558" mass="61498">MYQSEPFETWEEQRRRASTSGHWSADFNGLTSCTVHLSPCVWRAQPCLLSADGANRVRHGLQGHAQFGSESWHRSWRELEMKPLEHRATLLSHWPGRCQSPYGPSLFKHKHEHLKNLKAKCSSWDEPTGPGFYHGIASPVPSYDTRKRFARSRRYVKGVGGRLGAGDDELAHRVDEVLPGVRRAGVPGTLLQLVQVGVHIVARGLGHPALREAVDHLLQEAVHLRRVAEQLLVLPEGQVLDPGEGVVEEGPAAHGQLHVLAEELDHVLEVVVVVREALAEDDEVGDVGNSVGHQVLGVEGLALVLVHGVHEEHALLRDLPLEQPLATPEEDVRLRGQGEYVAYDRDGRRAGGEARRSPLLDELADQQQDRRDPRQQAAAGQDGLAARRRPRRRRPGVQCEHVASHLAPLLVLVVSPKNRDRAWPIGSLVIGTMLMLKLSTVLLAYALVSIQKPSLHAAPPRAAETDADRVSLVKHSAQKLLDAIVQEFMHTTSAEHPQHTTKGNGSVTAEKRACNTATCVTHRLADYLSRSGGTGNRNFVRTNVGAQAFGRRKRHNPL</sequence>
<dbReference type="InterPro" id="IPR001693">
    <property type="entry name" value="Calcitonin_peptide-like"/>
</dbReference>
<dbReference type="GO" id="GO:0005615">
    <property type="term" value="C:extracellular space"/>
    <property type="evidence" value="ECO:0007669"/>
    <property type="project" value="TreeGrafter"/>
</dbReference>
<organism evidence="11 12">
    <name type="scientific">Merluccius polli</name>
    <name type="common">Benguela hake</name>
    <name type="synonym">Merluccius cadenati</name>
    <dbReference type="NCBI Taxonomy" id="89951"/>
    <lineage>
        <taxon>Eukaryota</taxon>
        <taxon>Metazoa</taxon>
        <taxon>Chordata</taxon>
        <taxon>Craniata</taxon>
        <taxon>Vertebrata</taxon>
        <taxon>Euteleostomi</taxon>
        <taxon>Actinopterygii</taxon>
        <taxon>Neopterygii</taxon>
        <taxon>Teleostei</taxon>
        <taxon>Neoteleostei</taxon>
        <taxon>Acanthomorphata</taxon>
        <taxon>Zeiogadaria</taxon>
        <taxon>Gadariae</taxon>
        <taxon>Gadiformes</taxon>
        <taxon>Gadoidei</taxon>
        <taxon>Merlucciidae</taxon>
        <taxon>Merluccius</taxon>
    </lineage>
</organism>
<evidence type="ECO:0000313" key="12">
    <source>
        <dbReference type="Proteomes" id="UP001174136"/>
    </source>
</evidence>
<evidence type="ECO:0000256" key="6">
    <source>
        <dbReference type="ARBA" id="ARBA00022729"/>
    </source>
</evidence>
<evidence type="ECO:0000256" key="3">
    <source>
        <dbReference type="ARBA" id="ARBA00009222"/>
    </source>
</evidence>
<dbReference type="SMART" id="SM00113">
    <property type="entry name" value="CALCITONIN"/>
    <property type="match status" value="1"/>
</dbReference>
<comment type="function">
    <text evidence="1">Causes a rapid but short-lived drop in the level of calcium and phosphate in blood by promoting the incorporation of those ions in the bones.</text>
</comment>
<dbReference type="AlphaFoldDB" id="A0AA47NQF8"/>
<keyword evidence="4" id="KW-0964">Secreted</keyword>
<dbReference type="Gene3D" id="6.10.250.2190">
    <property type="match status" value="1"/>
</dbReference>
<evidence type="ECO:0000313" key="11">
    <source>
        <dbReference type="EMBL" id="KAK0133625.1"/>
    </source>
</evidence>
<dbReference type="InterPro" id="IPR018360">
    <property type="entry name" value="Calcitonin_CS"/>
</dbReference>
<dbReference type="PRINTS" id="PR00817">
    <property type="entry name" value="CALCITONINB"/>
</dbReference>
<evidence type="ECO:0000256" key="2">
    <source>
        <dbReference type="ARBA" id="ARBA00004613"/>
    </source>
</evidence>
<accession>A0AA47NQF8</accession>
<dbReference type="InterPro" id="IPR015476">
    <property type="entry name" value="Calcitonin_gene-rel_peptide"/>
</dbReference>
<proteinExistence type="inferred from homology"/>
<dbReference type="Proteomes" id="UP001174136">
    <property type="component" value="Unassembled WGS sequence"/>
</dbReference>
<evidence type="ECO:0000256" key="9">
    <source>
        <dbReference type="SAM" id="MobiDB-lite"/>
    </source>
</evidence>
<dbReference type="PROSITE" id="PS00258">
    <property type="entry name" value="CALCITONIN"/>
    <property type="match status" value="1"/>
</dbReference>
<feature type="domain" description="Calcitonin peptide-like" evidence="10">
    <location>
        <begin position="511"/>
        <end position="553"/>
    </location>
</feature>
<comment type="caution">
    <text evidence="11">The sequence shown here is derived from an EMBL/GenBank/DDBJ whole genome shotgun (WGS) entry which is preliminary data.</text>
</comment>
<dbReference type="GO" id="GO:0051480">
    <property type="term" value="P:regulation of cytosolic calcium ion concentration"/>
    <property type="evidence" value="ECO:0007669"/>
    <property type="project" value="TreeGrafter"/>
</dbReference>
<name>A0AA47NQF8_MERPO</name>
<dbReference type="PANTHER" id="PTHR10505:SF16">
    <property type="entry name" value="CALCITONIN"/>
    <property type="match status" value="1"/>
</dbReference>
<reference evidence="11" key="1">
    <citation type="journal article" date="2023" name="Front. Mar. Sci.">
        <title>A new Merluccius polli reference genome to investigate the effects of global change in West African waters.</title>
        <authorList>
            <person name="Mateo J.L."/>
            <person name="Blanco-Fernandez C."/>
            <person name="Garcia-Vazquez E."/>
            <person name="Machado-Schiaffino G."/>
        </authorList>
    </citation>
    <scope>NUCLEOTIDE SEQUENCE</scope>
    <source>
        <strain evidence="11">C29</strain>
        <tissue evidence="11">Fin</tissue>
    </source>
</reference>
<dbReference type="GO" id="GO:0031716">
    <property type="term" value="F:calcitonin receptor binding"/>
    <property type="evidence" value="ECO:0007669"/>
    <property type="project" value="TreeGrafter"/>
</dbReference>
<feature type="disulfide bond" evidence="8">
    <location>
        <begin position="514"/>
        <end position="519"/>
    </location>
</feature>